<feature type="compositionally biased region" description="Basic residues" evidence="1">
    <location>
        <begin position="308"/>
        <end position="320"/>
    </location>
</feature>
<feature type="compositionally biased region" description="Basic and acidic residues" evidence="1">
    <location>
        <begin position="242"/>
        <end position="257"/>
    </location>
</feature>
<feature type="compositionally biased region" description="Basic residues" evidence="1">
    <location>
        <begin position="416"/>
        <end position="439"/>
    </location>
</feature>
<feature type="compositionally biased region" description="Basic residues" evidence="1">
    <location>
        <begin position="232"/>
        <end position="241"/>
    </location>
</feature>
<feature type="compositionally biased region" description="Basic and acidic residues" evidence="1">
    <location>
        <begin position="440"/>
        <end position="453"/>
    </location>
</feature>
<reference evidence="2" key="1">
    <citation type="submission" date="2020-02" db="EMBL/GenBank/DDBJ databases">
        <authorList>
            <person name="Meier V. D."/>
        </authorList>
    </citation>
    <scope>NUCLEOTIDE SEQUENCE</scope>
    <source>
        <strain evidence="2">AVDCRST_MAG07</strain>
    </source>
</reference>
<proteinExistence type="predicted"/>
<feature type="compositionally biased region" description="Basic residues" evidence="1">
    <location>
        <begin position="486"/>
        <end position="534"/>
    </location>
</feature>
<feature type="compositionally biased region" description="Basic and acidic residues" evidence="1">
    <location>
        <begin position="136"/>
        <end position="145"/>
    </location>
</feature>
<feature type="compositionally biased region" description="Basic residues" evidence="1">
    <location>
        <begin position="666"/>
        <end position="721"/>
    </location>
</feature>
<feature type="compositionally biased region" description="Basic residues" evidence="1">
    <location>
        <begin position="550"/>
        <end position="564"/>
    </location>
</feature>
<sequence length="721" mass="78022">GRPVVVPSGAGDDPDVGGGLQVPRRDRTGRLRRQGQEPAQPSEQLLRRPVRAPPAHPPDGHHGGGGGVDGRLHRGRGAAARVLLDQGVRPALQREVPRRQELPVAGRHAARGLPPPAGHAGAQEEGRALLRPVRPRLGDPRDPRPAAEGVPGADLLERRLPTGRAGGPAVPARLHRQVLGAVRGQGRPGRAPGDRRRLLRLHGRSVRALRPAARAADGRGRRGPGLRAGRAPARRHRGAHPGHREAGGRARGRDGRRRDRGRRGPARGGRPGLPRARRPGPRTARLRRRQGRGAHHRRAGRAVPGPGLRRRARLRRRGRGRPPDGARGRSHGPDGGRRPPGGARAVAAARPRGPAVVAVRPARRSRADPRAAARGQEGPARDGGAQRRLGVRPAQDQAGQRPDRPLAGAGGAAGRARPRRGAPAHRVLRRLARLRHQRRRVDGGLRGRARPQERVPPLRRPRARRGRRHRLHAGGGPAPVQPLPRRAVRQRSARRRGRPPRSRSGRHRSGRRRSGRQGRRRHRRRALAAPRHRPRDGPAAALRLPAAARGGRRRRAAGRRRAGGPRRAGDRRRGSGGAGQAAGGGVGARSGRPGDPAAHQRGPLPPAEGQGRGAPLRHRLPPAEALEDDDGLRTGRHRRPRRDAAQGPAAPLRLAEAAPRGDGRGRHGGPRHRPTHRRGRPHGRRDRPTGRGRRRTGCVRRRTRSRRGAGLRPRHRRGGRM</sequence>
<evidence type="ECO:0000313" key="2">
    <source>
        <dbReference type="EMBL" id="CAA9339758.1"/>
    </source>
</evidence>
<feature type="compositionally biased region" description="Basic residues" evidence="1">
    <location>
        <begin position="197"/>
        <end position="207"/>
    </location>
</feature>
<feature type="compositionally biased region" description="Basic residues" evidence="1">
    <location>
        <begin position="275"/>
        <end position="300"/>
    </location>
</feature>
<accession>A0A6J4LQU5</accession>
<gene>
    <name evidence="2" type="ORF">AVDCRST_MAG07-2282</name>
</gene>
<feature type="compositionally biased region" description="Gly residues" evidence="1">
    <location>
        <begin position="575"/>
        <end position="588"/>
    </location>
</feature>
<organism evidence="2">
    <name type="scientific">uncultured Frankineae bacterium</name>
    <dbReference type="NCBI Taxonomy" id="437475"/>
    <lineage>
        <taxon>Bacteria</taxon>
        <taxon>Bacillati</taxon>
        <taxon>Actinomycetota</taxon>
        <taxon>Actinomycetes</taxon>
        <taxon>Frankiales</taxon>
        <taxon>environmental samples</taxon>
    </lineage>
</organism>
<protein>
    <submittedName>
        <fullName evidence="2">Excinuclease ABC subunit C</fullName>
    </submittedName>
</protein>
<dbReference type="EMBL" id="CADCUB010000112">
    <property type="protein sequence ID" value="CAA9339758.1"/>
    <property type="molecule type" value="Genomic_DNA"/>
</dbReference>
<feature type="non-terminal residue" evidence="2">
    <location>
        <position position="721"/>
    </location>
</feature>
<feature type="compositionally biased region" description="Low complexity" evidence="1">
    <location>
        <begin position="537"/>
        <end position="549"/>
    </location>
</feature>
<feature type="compositionally biased region" description="Basic and acidic residues" evidence="1">
    <location>
        <begin position="321"/>
        <end position="337"/>
    </location>
</feature>
<feature type="compositionally biased region" description="Low complexity" evidence="1">
    <location>
        <begin position="648"/>
        <end position="658"/>
    </location>
</feature>
<dbReference type="AlphaFoldDB" id="A0A6J4LQU5"/>
<feature type="region of interest" description="Disordered" evidence="1">
    <location>
        <begin position="1"/>
        <end position="721"/>
    </location>
</feature>
<feature type="compositionally biased region" description="Low complexity" evidence="1">
    <location>
        <begin position="180"/>
        <end position="191"/>
    </location>
</feature>
<evidence type="ECO:0000256" key="1">
    <source>
        <dbReference type="SAM" id="MobiDB-lite"/>
    </source>
</evidence>
<feature type="compositionally biased region" description="Basic residues" evidence="1">
    <location>
        <begin position="457"/>
        <end position="472"/>
    </location>
</feature>
<feature type="compositionally biased region" description="Low complexity" evidence="1">
    <location>
        <begin position="340"/>
        <end position="360"/>
    </location>
</feature>
<name>A0A6J4LQU5_9ACTN</name>
<feature type="non-terminal residue" evidence="2">
    <location>
        <position position="1"/>
    </location>
</feature>